<dbReference type="SUPFAM" id="SSF56112">
    <property type="entry name" value="Protein kinase-like (PK-like)"/>
    <property type="match status" value="1"/>
</dbReference>
<dbReference type="GO" id="GO:0005509">
    <property type="term" value="F:calcium ion binding"/>
    <property type="evidence" value="ECO:0007669"/>
    <property type="project" value="InterPro"/>
</dbReference>
<keyword evidence="1" id="KW-0677">Repeat</keyword>
<gene>
    <name evidence="8" type="primary">Aste57867_24987</name>
    <name evidence="7" type="ORF">As57867_024909</name>
    <name evidence="8" type="ORF">ASTE57867_24987</name>
</gene>
<dbReference type="Pfam" id="PF00023">
    <property type="entry name" value="Ank"/>
    <property type="match status" value="1"/>
</dbReference>
<keyword evidence="2 4" id="KW-0040">ANK repeat</keyword>
<feature type="repeat" description="ANK" evidence="4">
    <location>
        <begin position="87"/>
        <end position="120"/>
    </location>
</feature>
<dbReference type="Gene3D" id="1.25.40.20">
    <property type="entry name" value="Ankyrin repeat-containing domain"/>
    <property type="match status" value="4"/>
</dbReference>
<dbReference type="InterPro" id="IPR002110">
    <property type="entry name" value="Ankyrin_rpt"/>
</dbReference>
<dbReference type="PANTHER" id="PTHR24198">
    <property type="entry name" value="ANKYRIN REPEAT AND PROTEIN KINASE DOMAIN-CONTAINING PROTEIN"/>
    <property type="match status" value="1"/>
</dbReference>
<feature type="repeat" description="ANK" evidence="4">
    <location>
        <begin position="224"/>
        <end position="257"/>
    </location>
</feature>
<feature type="domain" description="Protein kinase" evidence="5">
    <location>
        <begin position="784"/>
        <end position="1109"/>
    </location>
</feature>
<dbReference type="PROSITE" id="PS50222">
    <property type="entry name" value="EF_HAND_2"/>
    <property type="match status" value="1"/>
</dbReference>
<dbReference type="InterPro" id="IPR002048">
    <property type="entry name" value="EF_hand_dom"/>
</dbReference>
<dbReference type="OrthoDB" id="9995210at2759"/>
<evidence type="ECO:0000313" key="7">
    <source>
        <dbReference type="EMBL" id="KAF0682974.1"/>
    </source>
</evidence>
<dbReference type="EMBL" id="CAADRA010007504">
    <property type="protein sequence ID" value="VFU01618.1"/>
    <property type="molecule type" value="Genomic_DNA"/>
</dbReference>
<dbReference type="SMART" id="SM00248">
    <property type="entry name" value="ANK"/>
    <property type="match status" value="14"/>
</dbReference>
<protein>
    <submittedName>
        <fullName evidence="8">Aste57867_24987 protein</fullName>
    </submittedName>
</protein>
<feature type="repeat" description="ANK" evidence="4">
    <location>
        <begin position="190"/>
        <end position="223"/>
    </location>
</feature>
<dbReference type="Pfam" id="PF00069">
    <property type="entry name" value="Pkinase"/>
    <property type="match status" value="2"/>
</dbReference>
<evidence type="ECO:0000259" key="5">
    <source>
        <dbReference type="PROSITE" id="PS50011"/>
    </source>
</evidence>
<dbReference type="SUPFAM" id="SSF48403">
    <property type="entry name" value="Ankyrin repeat"/>
    <property type="match status" value="2"/>
</dbReference>
<dbReference type="PROSITE" id="PS50297">
    <property type="entry name" value="ANK_REP_REGION"/>
    <property type="match status" value="1"/>
</dbReference>
<feature type="domain" description="EF-hand" evidence="6">
    <location>
        <begin position="770"/>
        <end position="805"/>
    </location>
</feature>
<evidence type="ECO:0000256" key="1">
    <source>
        <dbReference type="ARBA" id="ARBA00022737"/>
    </source>
</evidence>
<evidence type="ECO:0000256" key="3">
    <source>
        <dbReference type="ARBA" id="ARBA00024334"/>
    </source>
</evidence>
<dbReference type="PROSITE" id="PS50088">
    <property type="entry name" value="ANK_REPEAT"/>
    <property type="match status" value="4"/>
</dbReference>
<keyword evidence="9" id="KW-1185">Reference proteome</keyword>
<dbReference type="Pfam" id="PF12796">
    <property type="entry name" value="Ank_2"/>
    <property type="match status" value="5"/>
</dbReference>
<dbReference type="Gene3D" id="1.10.510.10">
    <property type="entry name" value="Transferase(Phosphotransferase) domain 1"/>
    <property type="match status" value="1"/>
</dbReference>
<name>A0A485LU14_9STRA</name>
<dbReference type="InterPro" id="IPR000719">
    <property type="entry name" value="Prot_kinase_dom"/>
</dbReference>
<comment type="similarity">
    <text evidence="3">Belongs to the protein kinase superfamily. Ser/Thr protein kinase family. CDPK subfamily.</text>
</comment>
<dbReference type="InterPro" id="IPR036770">
    <property type="entry name" value="Ankyrin_rpt-contain_sf"/>
</dbReference>
<dbReference type="InterPro" id="IPR011009">
    <property type="entry name" value="Kinase-like_dom_sf"/>
</dbReference>
<dbReference type="EMBL" id="VJMH01007478">
    <property type="protein sequence ID" value="KAF0682974.1"/>
    <property type="molecule type" value="Genomic_DNA"/>
</dbReference>
<dbReference type="GO" id="GO:0005524">
    <property type="term" value="F:ATP binding"/>
    <property type="evidence" value="ECO:0007669"/>
    <property type="project" value="InterPro"/>
</dbReference>
<evidence type="ECO:0000256" key="2">
    <source>
        <dbReference type="ARBA" id="ARBA00023043"/>
    </source>
</evidence>
<feature type="repeat" description="ANK" evidence="4">
    <location>
        <begin position="412"/>
        <end position="437"/>
    </location>
</feature>
<reference evidence="8 9" key="1">
    <citation type="submission" date="2019-03" db="EMBL/GenBank/DDBJ databases">
        <authorList>
            <person name="Gaulin E."/>
            <person name="Dumas B."/>
        </authorList>
    </citation>
    <scope>NUCLEOTIDE SEQUENCE [LARGE SCALE GENOMIC DNA]</scope>
    <source>
        <strain evidence="8">CBS 568.67</strain>
    </source>
</reference>
<dbReference type="PANTHER" id="PTHR24198:SF165">
    <property type="entry name" value="ANKYRIN REPEAT-CONTAINING PROTEIN-RELATED"/>
    <property type="match status" value="1"/>
</dbReference>
<proteinExistence type="inferred from homology"/>
<sequence>MAKNVKALIECILKVVEEGNEVEFANLLGSNPGLDVNALGEVNIANGDDYEPMEFTPLMCAAHFGRYEVMQLILNQPNVQVNLPNPHGSTALNVACEAAHESCAMLLLGVQGTDVNMADNDGDTPLMMAAKSGLDGVVKLLQQRSDFSTFNVCNKNGWSPLMYAAYGNYVKGMECILAHPFVDVNKIDKDGWTALHWASAKNSVDAIEKLLRHETVNVNCENKDGKTAFHLACQEGHEGSALRLLESPHVDVTKRSSAGVHPFQEACASGLASVVVKMMALDESIDVNMNHGPSLKTGLYQACEGGHDDVACVLLACPAIDINAPDVLGKTPFFIACEKGRESIVQLLLDHPSVDANRTDAGNLPNAANRESPLMAASKNGHGSVVSLLLQWQPLTSTNETLGINVNATDEKGNTALLVAAEAGHENVVEILLRSNSCNDLNATNEDGYGALDLAFSNNHTGVVRQLIEQPQVHIFKSGKDGRTILTRAAKTGRHEIVKMILNRQGKVYFDPEMEEAVNFAIKGGHLEAFQALIQSIDTGDICLDDFRGMIDLAMEKLRYNIVLELLMLQEKLTDDEKTMYNESLLKEPRHASGALYLQCTAKYLSHESALLLLRLDYPFKLENGCVTAQKHEYSWTAFLDSSCEVPLNVRRSCIQAILDEHESMEWLHALAFAIDQQERRAIDTTDAATRKYLRERLYFCGRYELFEGPPVHVSPTAVVVLAYDHDICNQVFLDHANNGGDLDKAGFIKCSQVLGRLLERNATHKKRERDSELWAKDFDLWDKDKNSRISESEFENYCSKYFGSKLKVALKFMRNEDEYKREIKTRNKISGSSYVVSQLPAANQNVFKEHVTRLMINDEMPMAEYPNVLVMPAADRSLEDIYAKELPKETKIKDYLFEVAEAIAELHGAGVVHGDVKTTNIVRVANRLKLIDLDAAVRANKECLGVKFSSGVLPPEMFYKLQNDFEVATHKAYWDDEAHDAKRWNKLKPKEGYVVCAHRPGHSAALPYTLVEATPAVDMWAFGCLMYRMLCGEELVHTDINHDVVSHQMKLAATWTDEKLTARIDANIPETWAQSVLKNLLVVDPTQRPSAAEAIKAFTDGPDLAPLLAKVEEFKGVSEESIHKVATLARVVKESIHLQERNHFLAMDNMFQLQRVVFDGMIDARDIVTPTSFLLSPIKLDTMVQSDSSSYIQLLKTFVSESTPICKQLTTTYKQVVKAGSLQDIFPIVQESANSILRRLTNESMYLYLIDEVSGEIVMPRGANDVYPIKIQRNDTAFWVAALPFVESGLARLQKRLASAESAVDWLRGHCVDHSSYQMDTTEVQDNSEPPKMGESLTTVPMGTKKVKFADGYTLRALKNWFEKKDPTQSFGGLKRKITKEGRVMWTKLDDEETSMSKADAHDSVRAAATGTTTALLPRFILFVWELHCGEKYLQPIRCETVQFEAFDTFIPGLDGRHSLLSLLTLPLGCDDETIDIIFSGPPLHAGAFIRPCTLRVSWVYCHHDYDWAWNRELNEKYAAGAAFGGSLAFRAAQRAE</sequence>
<dbReference type="PROSITE" id="PS50011">
    <property type="entry name" value="PROTEIN_KINASE_DOM"/>
    <property type="match status" value="1"/>
</dbReference>
<evidence type="ECO:0000259" key="6">
    <source>
        <dbReference type="PROSITE" id="PS50222"/>
    </source>
</evidence>
<organism evidence="8 9">
    <name type="scientific">Aphanomyces stellatus</name>
    <dbReference type="NCBI Taxonomy" id="120398"/>
    <lineage>
        <taxon>Eukaryota</taxon>
        <taxon>Sar</taxon>
        <taxon>Stramenopiles</taxon>
        <taxon>Oomycota</taxon>
        <taxon>Saprolegniomycetes</taxon>
        <taxon>Saprolegniales</taxon>
        <taxon>Verrucalvaceae</taxon>
        <taxon>Aphanomyces</taxon>
    </lineage>
</organism>
<evidence type="ECO:0000256" key="4">
    <source>
        <dbReference type="PROSITE-ProRule" id="PRU00023"/>
    </source>
</evidence>
<dbReference type="GO" id="GO:0004672">
    <property type="term" value="F:protein kinase activity"/>
    <property type="evidence" value="ECO:0007669"/>
    <property type="project" value="InterPro"/>
</dbReference>
<reference evidence="7" key="2">
    <citation type="submission" date="2019-06" db="EMBL/GenBank/DDBJ databases">
        <title>Genomics analysis of Aphanomyces spp. identifies a new class of oomycete effector associated with host adaptation.</title>
        <authorList>
            <person name="Gaulin E."/>
        </authorList>
    </citation>
    <scope>NUCLEOTIDE SEQUENCE</scope>
    <source>
        <strain evidence="7">CBS 578.67</strain>
    </source>
</reference>
<evidence type="ECO:0000313" key="8">
    <source>
        <dbReference type="EMBL" id="VFU01618.1"/>
    </source>
</evidence>
<evidence type="ECO:0000313" key="9">
    <source>
        <dbReference type="Proteomes" id="UP000332933"/>
    </source>
</evidence>
<accession>A0A485LU14</accession>
<dbReference type="SMART" id="SM00220">
    <property type="entry name" value="S_TKc"/>
    <property type="match status" value="1"/>
</dbReference>
<dbReference type="Proteomes" id="UP000332933">
    <property type="component" value="Unassembled WGS sequence"/>
</dbReference>